<dbReference type="EMBL" id="CM029042">
    <property type="protein sequence ID" value="KAG2618725.1"/>
    <property type="molecule type" value="Genomic_DNA"/>
</dbReference>
<evidence type="ECO:0000313" key="2">
    <source>
        <dbReference type="EMBL" id="KAG2618725.1"/>
    </source>
</evidence>
<dbReference type="Proteomes" id="UP000823388">
    <property type="component" value="Chromosome 3N"/>
</dbReference>
<organism evidence="2 3">
    <name type="scientific">Panicum virgatum</name>
    <name type="common">Blackwell switchgrass</name>
    <dbReference type="NCBI Taxonomy" id="38727"/>
    <lineage>
        <taxon>Eukaryota</taxon>
        <taxon>Viridiplantae</taxon>
        <taxon>Streptophyta</taxon>
        <taxon>Embryophyta</taxon>
        <taxon>Tracheophyta</taxon>
        <taxon>Spermatophyta</taxon>
        <taxon>Magnoliopsida</taxon>
        <taxon>Liliopsida</taxon>
        <taxon>Poales</taxon>
        <taxon>Poaceae</taxon>
        <taxon>PACMAD clade</taxon>
        <taxon>Panicoideae</taxon>
        <taxon>Panicodae</taxon>
        <taxon>Paniceae</taxon>
        <taxon>Panicinae</taxon>
        <taxon>Panicum</taxon>
        <taxon>Panicum sect. Hiantes</taxon>
    </lineage>
</organism>
<gene>
    <name evidence="2" type="ORF">PVAP13_3NG079766</name>
</gene>
<keyword evidence="3" id="KW-1185">Reference proteome</keyword>
<sequence length="102" mass="11079">TNSEHQITNYPAPGPRCAGLSHPQPPRGGAPGGLYKPPRTARIPPPPHRTRPGGLLFSSVRSPTRRPHRSSLRFPTSAFPARARARHLALPSFHVAPARAYI</sequence>
<comment type="caution">
    <text evidence="2">The sequence shown here is derived from an EMBL/GenBank/DDBJ whole genome shotgun (WGS) entry which is preliminary data.</text>
</comment>
<evidence type="ECO:0000313" key="3">
    <source>
        <dbReference type="Proteomes" id="UP000823388"/>
    </source>
</evidence>
<name>A0A8T0UA22_PANVG</name>
<accession>A0A8T0UA22</accession>
<feature type="region of interest" description="Disordered" evidence="1">
    <location>
        <begin position="1"/>
        <end position="74"/>
    </location>
</feature>
<protein>
    <submittedName>
        <fullName evidence="2">Uncharacterized protein</fullName>
    </submittedName>
</protein>
<evidence type="ECO:0000256" key="1">
    <source>
        <dbReference type="SAM" id="MobiDB-lite"/>
    </source>
</evidence>
<reference evidence="2" key="1">
    <citation type="submission" date="2020-05" db="EMBL/GenBank/DDBJ databases">
        <title>WGS assembly of Panicum virgatum.</title>
        <authorList>
            <person name="Lovell J.T."/>
            <person name="Jenkins J."/>
            <person name="Shu S."/>
            <person name="Juenger T.E."/>
            <person name="Schmutz J."/>
        </authorList>
    </citation>
    <scope>NUCLEOTIDE SEQUENCE</scope>
    <source>
        <strain evidence="2">AP13</strain>
    </source>
</reference>
<proteinExistence type="predicted"/>
<feature type="non-terminal residue" evidence="2">
    <location>
        <position position="102"/>
    </location>
</feature>
<dbReference type="AlphaFoldDB" id="A0A8T0UA22"/>
<feature type="non-terminal residue" evidence="2">
    <location>
        <position position="1"/>
    </location>
</feature>